<dbReference type="EMBL" id="CP070273">
    <property type="protein sequence ID" value="QRV23209.1"/>
    <property type="molecule type" value="Genomic_DNA"/>
</dbReference>
<sequence>MAGLDNGDTNLSLPIAQIESALHEYAYSPAQGITKLRQTLISVKNISKSLLSSPLYNQRLLDLLSAADGLLAQDAPYEKEYHLAFLSATDAIVQVIIGRQIDEERGTQLEVLLSAERSCWQVVLSFVEQSFDGPSYTNFEARLGESTNSTISIDAYLETLSRMGSVSFKLDSVKNSVLTGCFSLVSVQSLIWLQDKFPELRWKALPKSHKKSEKELYELSFLPLFQNVSMSRDLRYRLLDRFNDLFKEKFYKRFSDYFSSDVPLLSSADRLVPLAEHLVPIDVDEGHHYLSIRHGGSVYIASFNGAEFFYLSCLGRDCLAYILYEVETSCGVFVFDREDCVGKFLVNEGDIRRAGERWFFSIDNNHEAEVLLEMPLLSKDDAFCLFPSSIDKVLVVQQGGHYFAIPYFFIRTVEAVSCQMPSPRLWSKNVWLNSLNELLIEPWLLNTERLPEISNWQESKIEDLPTKNGYYSGSVCGRMFWIEASLVSALLPYQTPRTIMRRVEEGYESAALLVHDGCCYDRVVNEMPLDYRLSFSTDDSVFTVILEWMGASIALPLSSCNWSAALPETEYIQDFIALDNMQNGQGEKSTFSYTDCSEILINKKNFVFFVAGVWPSLLLA</sequence>
<dbReference type="Proteomes" id="UP000644167">
    <property type="component" value="Chromosome"/>
</dbReference>
<gene>
    <name evidence="1" type="ORF">JSY38_14220</name>
</gene>
<protein>
    <submittedName>
        <fullName evidence="1">Uncharacterized protein</fullName>
    </submittedName>
</protein>
<keyword evidence="2" id="KW-1185">Reference proteome</keyword>
<accession>A0ABX7IMD3</accession>
<proteinExistence type="predicted"/>
<organism evidence="1 2">
    <name type="scientific">Marinomonas foliarum</name>
    <dbReference type="NCBI Taxonomy" id="491950"/>
    <lineage>
        <taxon>Bacteria</taxon>
        <taxon>Pseudomonadati</taxon>
        <taxon>Pseudomonadota</taxon>
        <taxon>Gammaproteobacteria</taxon>
        <taxon>Oceanospirillales</taxon>
        <taxon>Oceanospirillaceae</taxon>
        <taxon>Marinomonas</taxon>
    </lineage>
</organism>
<evidence type="ECO:0000313" key="1">
    <source>
        <dbReference type="EMBL" id="QRV23209.1"/>
    </source>
</evidence>
<dbReference type="RefSeq" id="WP_205113741.1">
    <property type="nucleotide sequence ID" value="NZ_CP070273.1"/>
</dbReference>
<evidence type="ECO:0000313" key="2">
    <source>
        <dbReference type="Proteomes" id="UP000644167"/>
    </source>
</evidence>
<name>A0ABX7IMD3_9GAMM</name>
<reference evidence="1 2" key="1">
    <citation type="submission" date="2021-02" db="EMBL/GenBank/DDBJ databases">
        <title>The genome of Marinomonas foliarum JZW.</title>
        <authorList>
            <person name="Sun M."/>
        </authorList>
    </citation>
    <scope>NUCLEOTIDE SEQUENCE [LARGE SCALE GENOMIC DNA]</scope>
    <source>
        <strain evidence="1 2">JZW</strain>
    </source>
</reference>